<organism evidence="2 3">
    <name type="scientific">Ascosphaera apis ARSEF 7405</name>
    <dbReference type="NCBI Taxonomy" id="392613"/>
    <lineage>
        <taxon>Eukaryota</taxon>
        <taxon>Fungi</taxon>
        <taxon>Dikarya</taxon>
        <taxon>Ascomycota</taxon>
        <taxon>Pezizomycotina</taxon>
        <taxon>Eurotiomycetes</taxon>
        <taxon>Eurotiomycetidae</taxon>
        <taxon>Onygenales</taxon>
        <taxon>Ascosphaeraceae</taxon>
        <taxon>Ascosphaera</taxon>
    </lineage>
</organism>
<evidence type="ECO:0000313" key="2">
    <source>
        <dbReference type="EMBL" id="KZZ98091.1"/>
    </source>
</evidence>
<reference evidence="2 3" key="1">
    <citation type="journal article" date="2016" name="Genome Biol. Evol.">
        <title>Divergent and convergent evolution of fungal pathogenicity.</title>
        <authorList>
            <person name="Shang Y."/>
            <person name="Xiao G."/>
            <person name="Zheng P."/>
            <person name="Cen K."/>
            <person name="Zhan S."/>
            <person name="Wang C."/>
        </authorList>
    </citation>
    <scope>NUCLEOTIDE SEQUENCE [LARGE SCALE GENOMIC DNA]</scope>
    <source>
        <strain evidence="2 3">ARSEF 7405</strain>
    </source>
</reference>
<evidence type="ECO:0000256" key="1">
    <source>
        <dbReference type="SAM" id="MobiDB-lite"/>
    </source>
</evidence>
<gene>
    <name evidence="2" type="ORF">AAP_00352</name>
</gene>
<feature type="compositionally biased region" description="Low complexity" evidence="1">
    <location>
        <begin position="42"/>
        <end position="68"/>
    </location>
</feature>
<protein>
    <submittedName>
        <fullName evidence="2">Uncharacterized protein</fullName>
    </submittedName>
</protein>
<sequence>MGQRRESRTMADNSGLAKRTSAKNKPIPTLRTPLAIMRPNRSDSFGSSSASSPVSSAGSSPSGSGSMSYFMNMMRPGSSSRMTSPSSSKFSHFSSFLLRRKPSRIDVAMCEERERCCEDEIERRGLALMEPRPIDLEPTYFANGSQSTLASSSMENFDPAVNIDAMLDTEPRSFNFNSQRHFAKLPRSPPYVMGGIFETMEGDR</sequence>
<evidence type="ECO:0000313" key="3">
    <source>
        <dbReference type="Proteomes" id="UP000242877"/>
    </source>
</evidence>
<comment type="caution">
    <text evidence="2">The sequence shown here is derived from an EMBL/GenBank/DDBJ whole genome shotgun (WGS) entry which is preliminary data.</text>
</comment>
<proteinExistence type="predicted"/>
<dbReference type="AlphaFoldDB" id="A0A168DTH3"/>
<name>A0A168DTH3_9EURO</name>
<dbReference type="VEuPathDB" id="FungiDB:AAP_00352"/>
<dbReference type="EMBL" id="AZGZ01000001">
    <property type="protein sequence ID" value="KZZ98091.1"/>
    <property type="molecule type" value="Genomic_DNA"/>
</dbReference>
<keyword evidence="3" id="KW-1185">Reference proteome</keyword>
<dbReference type="OrthoDB" id="4588567at2759"/>
<feature type="region of interest" description="Disordered" evidence="1">
    <location>
        <begin position="1"/>
        <end position="86"/>
    </location>
</feature>
<accession>A0A168DTH3</accession>
<dbReference type="Proteomes" id="UP000242877">
    <property type="component" value="Unassembled WGS sequence"/>
</dbReference>